<evidence type="ECO:0000256" key="1">
    <source>
        <dbReference type="SAM" id="SignalP"/>
    </source>
</evidence>
<protein>
    <submittedName>
        <fullName evidence="2">Uncharacterized protein</fullName>
    </submittedName>
</protein>
<feature type="chain" id="PRO_5021501238" evidence="1">
    <location>
        <begin position="39"/>
        <end position="290"/>
    </location>
</feature>
<gene>
    <name evidence="2" type="ORF">CGE01nite_28390</name>
</gene>
<sequence length="290" mass="29370">MTTVSRAAAGRARLRRRVAAALVVVLSLALVTTTVAHAANLSLSAPQRPYATTKARCANGPVTVTPTGTPSNGQYTQVRVSGISGTCATGAVRVATGADASWTQTFMSTSATAVTSGALTATGAAFTPPDTSGGKAFVLLDGWPVPATWTFTPPSLPALSCQTFTPSGAPLATPCQAVVTGGSEWGNPLNVFYRGIRVTTTSTTAVRWRVTIRFTDTSVFPFVPEKVAEGSGGDAQLVAGSSTCTPTPVAVMTGNPGHGQVSISAGSPAQFQIAGTRNGASYGTVVLDCS</sequence>
<dbReference type="AlphaFoldDB" id="A0A4Y3KRU1"/>
<proteinExistence type="predicted"/>
<feature type="signal peptide" evidence="1">
    <location>
        <begin position="1"/>
        <end position="38"/>
    </location>
</feature>
<comment type="caution">
    <text evidence="2">The sequence shown here is derived from an EMBL/GenBank/DDBJ whole genome shotgun (WGS) entry which is preliminary data.</text>
</comment>
<dbReference type="EMBL" id="BJLQ01000040">
    <property type="protein sequence ID" value="GEA85588.1"/>
    <property type="molecule type" value="Genomic_DNA"/>
</dbReference>
<name>A0A4Y3KRU1_9CELL</name>
<keyword evidence="3" id="KW-1185">Reference proteome</keyword>
<reference evidence="2 3" key="1">
    <citation type="submission" date="2019-06" db="EMBL/GenBank/DDBJ databases">
        <title>Whole genome shotgun sequence of Cellulomonas gelida NBRC 3748.</title>
        <authorList>
            <person name="Hosoyama A."/>
            <person name="Uohara A."/>
            <person name="Ohji S."/>
            <person name="Ichikawa N."/>
        </authorList>
    </citation>
    <scope>NUCLEOTIDE SEQUENCE [LARGE SCALE GENOMIC DNA]</scope>
    <source>
        <strain evidence="2 3">NBRC 3748</strain>
    </source>
</reference>
<dbReference type="OrthoDB" id="5144721at2"/>
<organism evidence="2 3">
    <name type="scientific">Cellulomonas gelida</name>
    <dbReference type="NCBI Taxonomy" id="1712"/>
    <lineage>
        <taxon>Bacteria</taxon>
        <taxon>Bacillati</taxon>
        <taxon>Actinomycetota</taxon>
        <taxon>Actinomycetes</taxon>
        <taxon>Micrococcales</taxon>
        <taxon>Cellulomonadaceae</taxon>
        <taxon>Cellulomonas</taxon>
    </lineage>
</organism>
<evidence type="ECO:0000313" key="3">
    <source>
        <dbReference type="Proteomes" id="UP000320461"/>
    </source>
</evidence>
<dbReference type="Proteomes" id="UP000320461">
    <property type="component" value="Unassembled WGS sequence"/>
</dbReference>
<accession>A0A4Y3KRU1</accession>
<keyword evidence="1" id="KW-0732">Signal</keyword>
<evidence type="ECO:0000313" key="2">
    <source>
        <dbReference type="EMBL" id="GEA85588.1"/>
    </source>
</evidence>
<dbReference type="RefSeq" id="WP_141371477.1">
    <property type="nucleotide sequence ID" value="NZ_BJLQ01000040.1"/>
</dbReference>